<dbReference type="PANTHER" id="PTHR13604">
    <property type="entry name" value="DC12-RELATED"/>
    <property type="match status" value="1"/>
</dbReference>
<reference evidence="10" key="1">
    <citation type="journal article" date="2019" name="Int. J. Syst. Evol. Microbiol.">
        <title>The Global Catalogue of Microorganisms (GCM) 10K type strain sequencing project: providing services to taxonomists for standard genome sequencing and annotation.</title>
        <authorList>
            <consortium name="The Broad Institute Genomics Platform"/>
            <consortium name="The Broad Institute Genome Sequencing Center for Infectious Disease"/>
            <person name="Wu L."/>
            <person name="Ma J."/>
        </authorList>
    </citation>
    <scope>NUCLEOTIDE SEQUENCE [LARGE SCALE GENOMIC DNA]</scope>
    <source>
        <strain evidence="10">JCM 11496</strain>
    </source>
</reference>
<evidence type="ECO:0000256" key="3">
    <source>
        <dbReference type="ARBA" id="ARBA00022763"/>
    </source>
</evidence>
<evidence type="ECO:0000256" key="7">
    <source>
        <dbReference type="ARBA" id="ARBA00023239"/>
    </source>
</evidence>
<evidence type="ECO:0000256" key="4">
    <source>
        <dbReference type="ARBA" id="ARBA00022801"/>
    </source>
</evidence>
<evidence type="ECO:0000313" key="10">
    <source>
        <dbReference type="Proteomes" id="UP001597307"/>
    </source>
</evidence>
<dbReference type="SUPFAM" id="SSF143081">
    <property type="entry name" value="BB1717-like"/>
    <property type="match status" value="1"/>
</dbReference>
<evidence type="ECO:0000256" key="1">
    <source>
        <dbReference type="ARBA" id="ARBA00008136"/>
    </source>
</evidence>
<keyword evidence="6" id="KW-0238">DNA-binding</keyword>
<dbReference type="Proteomes" id="UP001597307">
    <property type="component" value="Unassembled WGS sequence"/>
</dbReference>
<name>A0ABW4Q598_9MICC</name>
<sequence>MCGRFVVAGSGQDLIDLFDVDFVDKDLPEPSYNVAPTDTVRLLMERLDDTGQTPARRLTTARWGLVPSWMKDPKKGPPLINARAETILEKPSFRTAASRRRGIVMANGYYEWEKGPEGKIPTYLHGQTSDMLAFAALYEYWPDPTLPDDHQNKWLRSCTIITTTASDTLGHIHDRTPLILPADLYSDWLNPKMTGSSDVQALIDAIPEPKLVPRVVGNAVGSVRNNGPHLIEPAAS</sequence>
<evidence type="ECO:0000256" key="2">
    <source>
        <dbReference type="ARBA" id="ARBA00022670"/>
    </source>
</evidence>
<gene>
    <name evidence="9" type="ORF">ACFSFX_02720</name>
</gene>
<comment type="similarity">
    <text evidence="1 8">Belongs to the SOS response-associated peptidase family.</text>
</comment>
<evidence type="ECO:0000256" key="5">
    <source>
        <dbReference type="ARBA" id="ARBA00023124"/>
    </source>
</evidence>
<keyword evidence="3" id="KW-0227">DNA damage</keyword>
<keyword evidence="7" id="KW-0456">Lyase</keyword>
<evidence type="ECO:0000313" key="9">
    <source>
        <dbReference type="EMBL" id="MFD1845508.1"/>
    </source>
</evidence>
<dbReference type="RefSeq" id="WP_343877745.1">
    <property type="nucleotide sequence ID" value="NZ_BAAAIJ010000007.1"/>
</dbReference>
<comment type="caution">
    <text evidence="9">The sequence shown here is derived from an EMBL/GenBank/DDBJ whole genome shotgun (WGS) entry which is preliminary data.</text>
</comment>
<dbReference type="InterPro" id="IPR036590">
    <property type="entry name" value="SRAP-like"/>
</dbReference>
<organism evidence="9 10">
    <name type="scientific">Arthrobacter flavus</name>
    <dbReference type="NCBI Taxonomy" id="95172"/>
    <lineage>
        <taxon>Bacteria</taxon>
        <taxon>Bacillati</taxon>
        <taxon>Actinomycetota</taxon>
        <taxon>Actinomycetes</taxon>
        <taxon>Micrococcales</taxon>
        <taxon>Micrococcaceae</taxon>
        <taxon>Arthrobacter</taxon>
    </lineage>
</organism>
<keyword evidence="5" id="KW-0190">Covalent protein-DNA linkage</keyword>
<keyword evidence="4 8" id="KW-0378">Hydrolase</keyword>
<dbReference type="EC" id="3.4.-.-" evidence="8"/>
<dbReference type="GO" id="GO:0016787">
    <property type="term" value="F:hydrolase activity"/>
    <property type="evidence" value="ECO:0007669"/>
    <property type="project" value="UniProtKB-KW"/>
</dbReference>
<dbReference type="InterPro" id="IPR003738">
    <property type="entry name" value="SRAP"/>
</dbReference>
<keyword evidence="10" id="KW-1185">Reference proteome</keyword>
<protein>
    <recommendedName>
        <fullName evidence="8">Abasic site processing protein</fullName>
        <ecNumber evidence="8">3.4.-.-</ecNumber>
    </recommendedName>
</protein>
<dbReference type="Gene3D" id="3.90.1680.10">
    <property type="entry name" value="SOS response associated peptidase-like"/>
    <property type="match status" value="1"/>
</dbReference>
<dbReference type="PANTHER" id="PTHR13604:SF0">
    <property type="entry name" value="ABASIC SITE PROCESSING PROTEIN HMCES"/>
    <property type="match status" value="1"/>
</dbReference>
<proteinExistence type="inferred from homology"/>
<dbReference type="EMBL" id="JBHUGA010000006">
    <property type="protein sequence ID" value="MFD1845508.1"/>
    <property type="molecule type" value="Genomic_DNA"/>
</dbReference>
<keyword evidence="2 8" id="KW-0645">Protease</keyword>
<evidence type="ECO:0000256" key="8">
    <source>
        <dbReference type="RuleBase" id="RU364100"/>
    </source>
</evidence>
<dbReference type="Pfam" id="PF02586">
    <property type="entry name" value="SRAP"/>
    <property type="match status" value="1"/>
</dbReference>
<accession>A0ABW4Q598</accession>
<evidence type="ECO:0000256" key="6">
    <source>
        <dbReference type="ARBA" id="ARBA00023125"/>
    </source>
</evidence>